<dbReference type="PANTHER" id="PTHR47966">
    <property type="entry name" value="BETA-SITE APP-CLEAVING ENZYME, ISOFORM A-RELATED"/>
    <property type="match status" value="1"/>
</dbReference>
<evidence type="ECO:0000256" key="12">
    <source>
        <dbReference type="SAM" id="MobiDB-lite"/>
    </source>
</evidence>
<dbReference type="PRINTS" id="PR00792">
    <property type="entry name" value="PEPSIN"/>
</dbReference>
<sequence>MWKQLTIATIAFEMLCSSTAFAMPQRMRGGINLQALDFSAAPVLDGLPVSGMQFLMDSGEENKGSNADSSHENSANEGEQQSSQNSSASSSSNGASSLADISQEGVNFFKIPVTAHKSSGSRVSTMAARVRTLQKHMLNVPGKWLQVVESLPVREYGFGIEYYGEVGVGTPPQVFKLDLDTGSGDVWLAGQQCEVCSRHKKFNPKKSSSYKAEGRKWGISYGDGSFASGYTIRDTVTIGNLTVPNQVIGLATNESRAYQIDTVDGLLGLAYSGVSFIPGVTTFLDNIIENDYLSEPVFSVYLREKDKESFAGEYLFGAIDKSRFSGELTWVPLHQPKFWEIELDGVSFNVDGVGKEQMDIRGPAIIDTGTTLIVMSEDQAKEFHRGIPSAENSDIYGWIMPCNTEQVVPGNLTFTIGGVDFAVPMKNLIREPVKGLDGWCFSAVTSGAPNFVILGDVFLRSNYVVFDRRNARVGIAPSKH</sequence>
<evidence type="ECO:0000256" key="10">
    <source>
        <dbReference type="PIRSR" id="PIRSR601461-1"/>
    </source>
</evidence>
<accession>A0A9W8CMX9</accession>
<evidence type="ECO:0000256" key="5">
    <source>
        <dbReference type="ARBA" id="ARBA00022729"/>
    </source>
</evidence>
<evidence type="ECO:0000256" key="4">
    <source>
        <dbReference type="ARBA" id="ARBA00022670"/>
    </source>
</evidence>
<dbReference type="PROSITE" id="PS51767">
    <property type="entry name" value="PEPTIDASE_A1"/>
    <property type="match status" value="1"/>
</dbReference>
<evidence type="ECO:0000259" key="14">
    <source>
        <dbReference type="PROSITE" id="PS51767"/>
    </source>
</evidence>
<keyword evidence="4 11" id="KW-0645">Protease</keyword>
<dbReference type="PANTHER" id="PTHR47966:SF1">
    <property type="entry name" value="ASPARTYL PROTEINASE"/>
    <property type="match status" value="1"/>
</dbReference>
<dbReference type="AlphaFoldDB" id="A0A9W8CMX9"/>
<evidence type="ECO:0000256" key="7">
    <source>
        <dbReference type="ARBA" id="ARBA00022801"/>
    </source>
</evidence>
<feature type="chain" id="PRO_5040780954" description="rhizopuspepsin" evidence="13">
    <location>
        <begin position="21"/>
        <end position="480"/>
    </location>
</feature>
<dbReference type="InterPro" id="IPR033121">
    <property type="entry name" value="PEPTIDASE_A1"/>
</dbReference>
<dbReference type="Gene3D" id="2.40.70.10">
    <property type="entry name" value="Acid Proteases"/>
    <property type="match status" value="2"/>
</dbReference>
<dbReference type="InterPro" id="IPR034164">
    <property type="entry name" value="Pepsin-like_dom"/>
</dbReference>
<proteinExistence type="inferred from homology"/>
<evidence type="ECO:0000256" key="11">
    <source>
        <dbReference type="RuleBase" id="RU000454"/>
    </source>
</evidence>
<dbReference type="GO" id="GO:0006508">
    <property type="term" value="P:proteolysis"/>
    <property type="evidence" value="ECO:0007669"/>
    <property type="project" value="UniProtKB-KW"/>
</dbReference>
<dbReference type="Pfam" id="PF00026">
    <property type="entry name" value="Asp"/>
    <property type="match status" value="1"/>
</dbReference>
<evidence type="ECO:0000256" key="2">
    <source>
        <dbReference type="ARBA" id="ARBA00007447"/>
    </source>
</evidence>
<feature type="region of interest" description="Disordered" evidence="12">
    <location>
        <begin position="56"/>
        <end position="97"/>
    </location>
</feature>
<evidence type="ECO:0000256" key="6">
    <source>
        <dbReference type="ARBA" id="ARBA00022750"/>
    </source>
</evidence>
<feature type="active site" evidence="10">
    <location>
        <position position="180"/>
    </location>
</feature>
<keyword evidence="6 11" id="KW-0064">Aspartyl protease</keyword>
<protein>
    <recommendedName>
        <fullName evidence="3">rhizopuspepsin</fullName>
        <ecNumber evidence="3">3.4.23.21</ecNumber>
    </recommendedName>
</protein>
<evidence type="ECO:0000313" key="15">
    <source>
        <dbReference type="EMBL" id="KAJ1648118.1"/>
    </source>
</evidence>
<reference evidence="15" key="1">
    <citation type="submission" date="2022-07" db="EMBL/GenBank/DDBJ databases">
        <title>Phylogenomic reconstructions and comparative analyses of Kickxellomycotina fungi.</title>
        <authorList>
            <person name="Reynolds N.K."/>
            <person name="Stajich J.E."/>
            <person name="Barry K."/>
            <person name="Grigoriev I.V."/>
            <person name="Crous P."/>
            <person name="Smith M.E."/>
        </authorList>
    </citation>
    <scope>NUCLEOTIDE SEQUENCE</scope>
    <source>
        <strain evidence="15">NBRC 105413</strain>
    </source>
</reference>
<organism evidence="15 16">
    <name type="scientific">Coemansia asiatica</name>
    <dbReference type="NCBI Taxonomy" id="1052880"/>
    <lineage>
        <taxon>Eukaryota</taxon>
        <taxon>Fungi</taxon>
        <taxon>Fungi incertae sedis</taxon>
        <taxon>Zoopagomycota</taxon>
        <taxon>Kickxellomycotina</taxon>
        <taxon>Kickxellomycetes</taxon>
        <taxon>Kickxellales</taxon>
        <taxon>Kickxellaceae</taxon>
        <taxon>Coemansia</taxon>
    </lineage>
</organism>
<comment type="catalytic activity">
    <reaction evidence="1">
        <text>Hydrolysis of proteins with broad specificity similar to that of pepsin A, preferring hydrophobic residues at P1 and P1'. Clots milk and activates trypsinogen. Does not cleave 4-Gln-|-His-5, but does cleave 10-His-|-Leu-11 and 12-Val-|-Glu-13 in B chain of insulin.</text>
        <dbReference type="EC" id="3.4.23.21"/>
    </reaction>
</comment>
<evidence type="ECO:0000256" key="9">
    <source>
        <dbReference type="ARBA" id="ARBA00023157"/>
    </source>
</evidence>
<evidence type="ECO:0000256" key="1">
    <source>
        <dbReference type="ARBA" id="ARBA00001130"/>
    </source>
</evidence>
<gene>
    <name evidence="15" type="ORF">LPJ64_000571</name>
</gene>
<dbReference type="InterPro" id="IPR001461">
    <property type="entry name" value="Aspartic_peptidase_A1"/>
</dbReference>
<dbReference type="Proteomes" id="UP001145021">
    <property type="component" value="Unassembled WGS sequence"/>
</dbReference>
<dbReference type="InterPro" id="IPR021109">
    <property type="entry name" value="Peptidase_aspartic_dom_sf"/>
</dbReference>
<feature type="active site" evidence="10">
    <location>
        <position position="367"/>
    </location>
</feature>
<dbReference type="FunFam" id="2.40.70.10:FF:000115">
    <property type="entry name" value="Lysosomal aspartic protease"/>
    <property type="match status" value="1"/>
</dbReference>
<evidence type="ECO:0000256" key="3">
    <source>
        <dbReference type="ARBA" id="ARBA00013205"/>
    </source>
</evidence>
<feature type="signal peptide" evidence="13">
    <location>
        <begin position="1"/>
        <end position="20"/>
    </location>
</feature>
<dbReference type="InterPro" id="IPR001969">
    <property type="entry name" value="Aspartic_peptidase_AS"/>
</dbReference>
<keyword evidence="5 13" id="KW-0732">Signal</keyword>
<dbReference type="CDD" id="cd05471">
    <property type="entry name" value="pepsin_like"/>
    <property type="match status" value="1"/>
</dbReference>
<dbReference type="EC" id="3.4.23.21" evidence="3"/>
<name>A0A9W8CMX9_9FUNG</name>
<evidence type="ECO:0000256" key="8">
    <source>
        <dbReference type="ARBA" id="ARBA00023145"/>
    </source>
</evidence>
<dbReference type="SUPFAM" id="SSF50630">
    <property type="entry name" value="Acid proteases"/>
    <property type="match status" value="1"/>
</dbReference>
<keyword evidence="16" id="KW-1185">Reference proteome</keyword>
<keyword evidence="7 11" id="KW-0378">Hydrolase</keyword>
<dbReference type="EMBL" id="JANBOH010000011">
    <property type="protein sequence ID" value="KAJ1648118.1"/>
    <property type="molecule type" value="Genomic_DNA"/>
</dbReference>
<comment type="caution">
    <text evidence="15">The sequence shown here is derived from an EMBL/GenBank/DDBJ whole genome shotgun (WGS) entry which is preliminary data.</text>
</comment>
<dbReference type="PROSITE" id="PS00141">
    <property type="entry name" value="ASP_PROTEASE"/>
    <property type="match status" value="1"/>
</dbReference>
<dbReference type="GO" id="GO:0004190">
    <property type="term" value="F:aspartic-type endopeptidase activity"/>
    <property type="evidence" value="ECO:0007669"/>
    <property type="project" value="UniProtKB-KW"/>
</dbReference>
<feature type="domain" description="Peptidase A1" evidence="14">
    <location>
        <begin position="162"/>
        <end position="476"/>
    </location>
</feature>
<evidence type="ECO:0000313" key="16">
    <source>
        <dbReference type="Proteomes" id="UP001145021"/>
    </source>
</evidence>
<keyword evidence="9" id="KW-1015">Disulfide bond</keyword>
<evidence type="ECO:0000256" key="13">
    <source>
        <dbReference type="SAM" id="SignalP"/>
    </source>
</evidence>
<feature type="compositionally biased region" description="Low complexity" evidence="12">
    <location>
        <begin position="72"/>
        <end position="97"/>
    </location>
</feature>
<comment type="similarity">
    <text evidence="2 11">Belongs to the peptidase A1 family.</text>
</comment>
<keyword evidence="8" id="KW-0865">Zymogen</keyword>